<keyword evidence="1" id="KW-0472">Membrane</keyword>
<reference evidence="2 3" key="1">
    <citation type="journal article" date="2018" name="Sci. Rep.">
        <title>Genomic signatures of local adaptation to the degree of environmental predictability in rotifers.</title>
        <authorList>
            <person name="Franch-Gras L."/>
            <person name="Hahn C."/>
            <person name="Garcia-Roger E.M."/>
            <person name="Carmona M.J."/>
            <person name="Serra M."/>
            <person name="Gomez A."/>
        </authorList>
    </citation>
    <scope>NUCLEOTIDE SEQUENCE [LARGE SCALE GENOMIC DNA]</scope>
    <source>
        <strain evidence="2">HYR1</strain>
    </source>
</reference>
<keyword evidence="1" id="KW-0812">Transmembrane</keyword>
<sequence>MLITNKNNNGQINKTNLNLSSIYNQNLKFKIRIMIPSLKKIFINIYEINGFFYILLNLIVKKLNFNCSSLSSRFSLVDCFTSAMNFSYRVTLLYGWVS</sequence>
<name>A0A3M7PMH3_BRAPC</name>
<dbReference type="AlphaFoldDB" id="A0A3M7PMH3"/>
<proteinExistence type="predicted"/>
<protein>
    <submittedName>
        <fullName evidence="2">Uncharacterized protein</fullName>
    </submittedName>
</protein>
<evidence type="ECO:0000313" key="2">
    <source>
        <dbReference type="EMBL" id="RNA00302.1"/>
    </source>
</evidence>
<accession>A0A3M7PMH3</accession>
<dbReference type="Proteomes" id="UP000276133">
    <property type="component" value="Unassembled WGS sequence"/>
</dbReference>
<dbReference type="EMBL" id="REGN01009833">
    <property type="protein sequence ID" value="RNA00302.1"/>
    <property type="molecule type" value="Genomic_DNA"/>
</dbReference>
<keyword evidence="1" id="KW-1133">Transmembrane helix</keyword>
<keyword evidence="3" id="KW-1185">Reference proteome</keyword>
<feature type="transmembrane region" description="Helical" evidence="1">
    <location>
        <begin position="41"/>
        <end position="60"/>
    </location>
</feature>
<comment type="caution">
    <text evidence="2">The sequence shown here is derived from an EMBL/GenBank/DDBJ whole genome shotgun (WGS) entry which is preliminary data.</text>
</comment>
<evidence type="ECO:0000313" key="3">
    <source>
        <dbReference type="Proteomes" id="UP000276133"/>
    </source>
</evidence>
<organism evidence="2 3">
    <name type="scientific">Brachionus plicatilis</name>
    <name type="common">Marine rotifer</name>
    <name type="synonym">Brachionus muelleri</name>
    <dbReference type="NCBI Taxonomy" id="10195"/>
    <lineage>
        <taxon>Eukaryota</taxon>
        <taxon>Metazoa</taxon>
        <taxon>Spiralia</taxon>
        <taxon>Gnathifera</taxon>
        <taxon>Rotifera</taxon>
        <taxon>Eurotatoria</taxon>
        <taxon>Monogononta</taxon>
        <taxon>Pseudotrocha</taxon>
        <taxon>Ploima</taxon>
        <taxon>Brachionidae</taxon>
        <taxon>Brachionus</taxon>
    </lineage>
</organism>
<gene>
    <name evidence="2" type="ORF">BpHYR1_025317</name>
</gene>
<evidence type="ECO:0000256" key="1">
    <source>
        <dbReference type="SAM" id="Phobius"/>
    </source>
</evidence>